<evidence type="ECO:0000256" key="12">
    <source>
        <dbReference type="ARBA" id="ARBA00023128"/>
    </source>
</evidence>
<comment type="similarity">
    <text evidence="3">Belongs to the complex I NDUFB11 subunit family.</text>
</comment>
<gene>
    <name evidence="18" type="ORF">DIABBA_LOCUS10237</name>
</gene>
<evidence type="ECO:0000256" key="4">
    <source>
        <dbReference type="ARBA" id="ARBA00018632"/>
    </source>
</evidence>
<keyword evidence="5" id="KW-0813">Transport</keyword>
<dbReference type="EMBL" id="OU898282">
    <property type="protein sequence ID" value="CAH1282654.1"/>
    <property type="molecule type" value="Genomic_DNA"/>
</dbReference>
<evidence type="ECO:0000256" key="9">
    <source>
        <dbReference type="ARBA" id="ARBA00022946"/>
    </source>
</evidence>
<dbReference type="GO" id="GO:0005743">
    <property type="term" value="C:mitochondrial inner membrane"/>
    <property type="evidence" value="ECO:0007669"/>
    <property type="project" value="UniProtKB-SubCell"/>
</dbReference>
<evidence type="ECO:0000256" key="16">
    <source>
        <dbReference type="ARBA" id="ARBA00046528"/>
    </source>
</evidence>
<evidence type="ECO:0000256" key="6">
    <source>
        <dbReference type="ARBA" id="ARBA00022660"/>
    </source>
</evidence>
<keyword evidence="7 17" id="KW-0812">Transmembrane</keyword>
<evidence type="ECO:0000256" key="17">
    <source>
        <dbReference type="SAM" id="Phobius"/>
    </source>
</evidence>
<keyword evidence="8" id="KW-0999">Mitochondrion inner membrane</keyword>
<evidence type="ECO:0000256" key="15">
    <source>
        <dbReference type="ARBA" id="ARBA00031387"/>
    </source>
</evidence>
<feature type="transmembrane region" description="Helical" evidence="17">
    <location>
        <begin position="71"/>
        <end position="90"/>
    </location>
</feature>
<keyword evidence="13 17" id="KW-0472">Membrane</keyword>
<name>A0A9P0E3E0_DIABA</name>
<keyword evidence="19" id="KW-1185">Reference proteome</keyword>
<keyword evidence="9" id="KW-0809">Transit peptide</keyword>
<reference evidence="18" key="1">
    <citation type="submission" date="2022-01" db="EMBL/GenBank/DDBJ databases">
        <authorList>
            <person name="King R."/>
        </authorList>
    </citation>
    <scope>NUCLEOTIDE SEQUENCE</scope>
</reference>
<keyword evidence="6" id="KW-0679">Respiratory chain</keyword>
<evidence type="ECO:0000256" key="8">
    <source>
        <dbReference type="ARBA" id="ARBA00022792"/>
    </source>
</evidence>
<proteinExistence type="inferred from homology"/>
<sequence>MSGIMSSRIQMMRRVLPIVARRFVSTSKKNNVTAEVVDSAKSKAKASEQSWISYGYEYTSKKDDRNAMHSIMFASVTLCIVLGSFFFAYMPDFSLRDWAQREAFLELRRREEQGLPPVDANFIDPSKITLPSDEELEGVEIII</sequence>
<dbReference type="PANTHER" id="PTHR13327:SF0">
    <property type="entry name" value="NADH DEHYDROGENASE [UBIQUINONE] 1 BETA SUBCOMPLEX SUBUNIT 11, MITOCHONDRIAL"/>
    <property type="match status" value="1"/>
</dbReference>
<evidence type="ECO:0000313" key="19">
    <source>
        <dbReference type="Proteomes" id="UP001153709"/>
    </source>
</evidence>
<comment type="subunit">
    <text evidence="16">Complex I is composed of 45 different subunits. Interacts with BCAP31.</text>
</comment>
<comment type="subcellular location">
    <subcellularLocation>
        <location evidence="2">Mitochondrion inner membrane</location>
        <topology evidence="2">Single-pass membrane protein</topology>
    </subcellularLocation>
</comment>
<evidence type="ECO:0000256" key="11">
    <source>
        <dbReference type="ARBA" id="ARBA00022989"/>
    </source>
</evidence>
<dbReference type="AlphaFoldDB" id="A0A9P0E3E0"/>
<protein>
    <recommendedName>
        <fullName evidence="4">NADH dehydrogenase [ubiquinone] 1 beta subcomplex subunit 11, mitochondrial</fullName>
    </recommendedName>
    <alternativeName>
        <fullName evidence="15">Complex I-ESSS</fullName>
    </alternativeName>
    <alternativeName>
        <fullName evidence="14">NADH-ubiquinone oxidoreductase ESSS subunit</fullName>
    </alternativeName>
</protein>
<evidence type="ECO:0000256" key="14">
    <source>
        <dbReference type="ARBA" id="ARBA00030753"/>
    </source>
</evidence>
<evidence type="ECO:0000256" key="3">
    <source>
        <dbReference type="ARBA" id="ARBA00008915"/>
    </source>
</evidence>
<comment type="function">
    <text evidence="1">Accessory subunit of the mitochondrial membrane respiratory chain NADH dehydrogenase (Complex I), that is believed not to be involved in catalysis. Complex I functions in the transfer of electrons from NADH to the respiratory chain. The immediate electron acceptor for the enzyme is believed to be ubiquinone.</text>
</comment>
<accession>A0A9P0E3E0</accession>
<keyword evidence="11 17" id="KW-1133">Transmembrane helix</keyword>
<organism evidence="18 19">
    <name type="scientific">Diabrotica balteata</name>
    <name type="common">Banded cucumber beetle</name>
    <dbReference type="NCBI Taxonomy" id="107213"/>
    <lineage>
        <taxon>Eukaryota</taxon>
        <taxon>Metazoa</taxon>
        <taxon>Ecdysozoa</taxon>
        <taxon>Arthropoda</taxon>
        <taxon>Hexapoda</taxon>
        <taxon>Insecta</taxon>
        <taxon>Pterygota</taxon>
        <taxon>Neoptera</taxon>
        <taxon>Endopterygota</taxon>
        <taxon>Coleoptera</taxon>
        <taxon>Polyphaga</taxon>
        <taxon>Cucujiformia</taxon>
        <taxon>Chrysomeloidea</taxon>
        <taxon>Chrysomelidae</taxon>
        <taxon>Galerucinae</taxon>
        <taxon>Diabroticina</taxon>
        <taxon>Diabroticites</taxon>
        <taxon>Diabrotica</taxon>
    </lineage>
</organism>
<dbReference type="InterPro" id="IPR019329">
    <property type="entry name" value="NADH_UbQ_OxRdtase_ESSS_su"/>
</dbReference>
<evidence type="ECO:0000313" key="18">
    <source>
        <dbReference type="EMBL" id="CAH1282654.1"/>
    </source>
</evidence>
<dbReference type="OrthoDB" id="5917019at2759"/>
<evidence type="ECO:0000256" key="1">
    <source>
        <dbReference type="ARBA" id="ARBA00003195"/>
    </source>
</evidence>
<evidence type="ECO:0000256" key="5">
    <source>
        <dbReference type="ARBA" id="ARBA00022448"/>
    </source>
</evidence>
<evidence type="ECO:0000256" key="10">
    <source>
        <dbReference type="ARBA" id="ARBA00022982"/>
    </source>
</evidence>
<evidence type="ECO:0000256" key="2">
    <source>
        <dbReference type="ARBA" id="ARBA00004434"/>
    </source>
</evidence>
<evidence type="ECO:0000256" key="7">
    <source>
        <dbReference type="ARBA" id="ARBA00022692"/>
    </source>
</evidence>
<evidence type="ECO:0000256" key="13">
    <source>
        <dbReference type="ARBA" id="ARBA00023136"/>
    </source>
</evidence>
<dbReference type="Pfam" id="PF10183">
    <property type="entry name" value="ESSS"/>
    <property type="match status" value="1"/>
</dbReference>
<dbReference type="PANTHER" id="PTHR13327">
    <property type="entry name" value="NADH-UBIQUINONE OXIDOREDUCTASE ESSS SUBUNIT, MITOCHONDRIAL PRECURSOR"/>
    <property type="match status" value="1"/>
</dbReference>
<keyword evidence="10" id="KW-0249">Electron transport</keyword>
<keyword evidence="12" id="KW-0496">Mitochondrion</keyword>
<dbReference type="Proteomes" id="UP001153709">
    <property type="component" value="Chromosome 7"/>
</dbReference>